<feature type="compositionally biased region" description="Pro residues" evidence="2">
    <location>
        <begin position="618"/>
        <end position="627"/>
    </location>
</feature>
<dbReference type="AlphaFoldDB" id="A0A5C5FPF0"/>
<dbReference type="EMBL" id="SOZI01000124">
    <property type="protein sequence ID" value="TNY18738.1"/>
    <property type="molecule type" value="Genomic_DNA"/>
</dbReference>
<feature type="compositionally biased region" description="Basic and acidic residues" evidence="2">
    <location>
        <begin position="641"/>
        <end position="651"/>
    </location>
</feature>
<feature type="region of interest" description="Disordered" evidence="2">
    <location>
        <begin position="1"/>
        <end position="109"/>
    </location>
</feature>
<feature type="region of interest" description="Disordered" evidence="2">
    <location>
        <begin position="247"/>
        <end position="390"/>
    </location>
</feature>
<evidence type="ECO:0000256" key="1">
    <source>
        <dbReference type="SAM" id="Coils"/>
    </source>
</evidence>
<keyword evidence="1" id="KW-0175">Coiled coil</keyword>
<dbReference type="STRING" id="5288.A0A5C5FPF0"/>
<sequence length="766" mass="80876">MPSAGPLPESRFSSWSPSPRSSAATSSRPLTDPPPQEDIVHPLSRPTSQTSFVDHPNREDPASVPPWPQRAPSSSSQLAFYSVSSPHDTSSVPSSPTTTSPALSSYRDMPSFPFLRRANSTTSIPVLPPFVDSTSSLSLFGPSRKLLADPLASASTSDLPSLGSFSRPRSPTPLSGPPAHAPSRTGRALDRGTSAAIGPKAGARLLASREAQRAVRDAELVAAAAAAGQGDDEFSIREQLASGMVRAASPEGLPPAVAPRNVGVAHTASGSSSERLVPRVPVPSLEKEDGHHRREEVRREKPSQESGEQGHHDDKTRAHGRDEGTPRQRPSTSSKAADKGYPSLSSPIRPPRRPPVAGLNAATADSGPSPSPRQRSSSTGSTASLSKDVVLSQLAEAVRREKKKSEMYQRECEQGEKELAEIAGNLEVLKEKFATSLAQQEQVIANLEAEIDELESELEMANDLDEEAAREYLELLATSTSIEAIKVKGPVVGAFDLDALRSSAGTAPSSNGPTAVEKPKRLPFTFRRGLSLKRRVDTHVAAYHTVASNASLPKPSLPARSASVAGAPSAADARPTRPRKLSKSRTTPSVPTISSPIAASEPTPRGPATDGSFAPSGRAPPPPPAPVFPASKPWDLPFELQPRRPPRESPPKQRQTPPVAGVSRSRLFGGGGQGSVTDSEREDGGVKGRADPSSPVSGQGHGNGSATRPRKRSFKEGVQGTMRMLFPAHSTASRTGGARAGSPPGGESVQQWLQRGMAEQQQELHR</sequence>
<protein>
    <submittedName>
        <fullName evidence="3">Uncharacterized protein</fullName>
    </submittedName>
</protein>
<feature type="compositionally biased region" description="Basic and acidic residues" evidence="2">
    <location>
        <begin position="285"/>
        <end position="326"/>
    </location>
</feature>
<accession>A0A5C5FPF0</accession>
<proteinExistence type="predicted"/>
<feature type="region of interest" description="Disordered" evidence="2">
    <location>
        <begin position="550"/>
        <end position="766"/>
    </location>
</feature>
<evidence type="ECO:0000313" key="4">
    <source>
        <dbReference type="Proteomes" id="UP000311382"/>
    </source>
</evidence>
<feature type="coiled-coil region" evidence="1">
    <location>
        <begin position="391"/>
        <end position="471"/>
    </location>
</feature>
<feature type="compositionally biased region" description="Low complexity" evidence="2">
    <location>
        <begin position="366"/>
        <end position="386"/>
    </location>
</feature>
<feature type="compositionally biased region" description="Pro residues" evidence="2">
    <location>
        <begin position="170"/>
        <end position="180"/>
    </location>
</feature>
<evidence type="ECO:0000313" key="3">
    <source>
        <dbReference type="EMBL" id="TNY18738.1"/>
    </source>
</evidence>
<reference evidence="3 4" key="1">
    <citation type="submission" date="2019-03" db="EMBL/GenBank/DDBJ databases">
        <title>Rhodosporidium diobovatum UCD-FST 08-225 genome sequencing, assembly, and annotation.</title>
        <authorList>
            <person name="Fakankun I.U."/>
            <person name="Fristensky B."/>
            <person name="Levin D.B."/>
        </authorList>
    </citation>
    <scope>NUCLEOTIDE SEQUENCE [LARGE SCALE GENOMIC DNA]</scope>
    <source>
        <strain evidence="3 4">UCD-FST 08-225</strain>
    </source>
</reference>
<name>A0A5C5FPF0_9BASI</name>
<feature type="compositionally biased region" description="Polar residues" evidence="2">
    <location>
        <begin position="584"/>
        <end position="597"/>
    </location>
</feature>
<gene>
    <name evidence="3" type="ORF">DMC30DRAFT_39557</name>
</gene>
<dbReference type="Proteomes" id="UP000311382">
    <property type="component" value="Unassembled WGS sequence"/>
</dbReference>
<feature type="compositionally biased region" description="Basic and acidic residues" evidence="2">
    <location>
        <begin position="678"/>
        <end position="690"/>
    </location>
</feature>
<comment type="caution">
    <text evidence="3">The sequence shown here is derived from an EMBL/GenBank/DDBJ whole genome shotgun (WGS) entry which is preliminary data.</text>
</comment>
<feature type="compositionally biased region" description="Low complexity" evidence="2">
    <location>
        <begin position="558"/>
        <end position="573"/>
    </location>
</feature>
<organism evidence="3 4">
    <name type="scientific">Rhodotorula diobovata</name>
    <dbReference type="NCBI Taxonomy" id="5288"/>
    <lineage>
        <taxon>Eukaryota</taxon>
        <taxon>Fungi</taxon>
        <taxon>Dikarya</taxon>
        <taxon>Basidiomycota</taxon>
        <taxon>Pucciniomycotina</taxon>
        <taxon>Microbotryomycetes</taxon>
        <taxon>Sporidiobolales</taxon>
        <taxon>Sporidiobolaceae</taxon>
        <taxon>Rhodotorula</taxon>
    </lineage>
</organism>
<evidence type="ECO:0000256" key="2">
    <source>
        <dbReference type="SAM" id="MobiDB-lite"/>
    </source>
</evidence>
<keyword evidence="4" id="KW-1185">Reference proteome</keyword>
<feature type="region of interest" description="Disordered" evidence="2">
    <location>
        <begin position="152"/>
        <end position="196"/>
    </location>
</feature>
<feature type="compositionally biased region" description="Low complexity" evidence="2">
    <location>
        <begin position="82"/>
        <end position="105"/>
    </location>
</feature>
<dbReference type="OrthoDB" id="2529088at2759"/>
<feature type="compositionally biased region" description="Polar residues" evidence="2">
    <location>
        <begin position="153"/>
        <end position="169"/>
    </location>
</feature>
<feature type="compositionally biased region" description="Low complexity" evidence="2">
    <location>
        <begin position="10"/>
        <end position="29"/>
    </location>
</feature>